<keyword evidence="1" id="KW-0472">Membrane</keyword>
<keyword evidence="1" id="KW-1133">Transmembrane helix</keyword>
<keyword evidence="1" id="KW-0812">Transmembrane</keyword>
<reference evidence="2 3" key="1">
    <citation type="submission" date="2021-01" db="EMBL/GenBank/DDBJ databases">
        <title>Whole genome shotgun sequence of Catellatospora bangladeshensis NBRC 107357.</title>
        <authorList>
            <person name="Komaki H."/>
            <person name="Tamura T."/>
        </authorList>
    </citation>
    <scope>NUCLEOTIDE SEQUENCE [LARGE SCALE GENOMIC DNA]</scope>
    <source>
        <strain evidence="2 3">NBRC 107357</strain>
    </source>
</reference>
<dbReference type="RefSeq" id="WP_239126060.1">
    <property type="nucleotide sequence ID" value="NZ_BONF01000036.1"/>
</dbReference>
<evidence type="ECO:0000313" key="3">
    <source>
        <dbReference type="Proteomes" id="UP000601223"/>
    </source>
</evidence>
<comment type="caution">
    <text evidence="2">The sequence shown here is derived from an EMBL/GenBank/DDBJ whole genome shotgun (WGS) entry which is preliminary data.</text>
</comment>
<dbReference type="Proteomes" id="UP000601223">
    <property type="component" value="Unassembled WGS sequence"/>
</dbReference>
<feature type="transmembrane region" description="Helical" evidence="1">
    <location>
        <begin position="121"/>
        <end position="142"/>
    </location>
</feature>
<name>A0A8J3JG62_9ACTN</name>
<evidence type="ECO:0000313" key="2">
    <source>
        <dbReference type="EMBL" id="GIF84287.1"/>
    </source>
</evidence>
<keyword evidence="3" id="KW-1185">Reference proteome</keyword>
<feature type="transmembrane region" description="Helical" evidence="1">
    <location>
        <begin position="189"/>
        <end position="207"/>
    </location>
</feature>
<organism evidence="2 3">
    <name type="scientific">Catellatospora bangladeshensis</name>
    <dbReference type="NCBI Taxonomy" id="310355"/>
    <lineage>
        <taxon>Bacteria</taxon>
        <taxon>Bacillati</taxon>
        <taxon>Actinomycetota</taxon>
        <taxon>Actinomycetes</taxon>
        <taxon>Micromonosporales</taxon>
        <taxon>Micromonosporaceae</taxon>
        <taxon>Catellatospora</taxon>
    </lineage>
</organism>
<feature type="transmembrane region" description="Helical" evidence="1">
    <location>
        <begin position="252"/>
        <end position="272"/>
    </location>
</feature>
<evidence type="ECO:0008006" key="4">
    <source>
        <dbReference type="Google" id="ProtNLM"/>
    </source>
</evidence>
<dbReference type="AlphaFoldDB" id="A0A8J3JG62"/>
<sequence>MTITTPPARFTDLLAAEWLKLWSLRSIRWALLATALVVVGMNVNAAWADHRNWPGYSEGLRAGFVPTWAIRDAFTDPAMLVLVLAAGTIGAITLVGEYSTGLIRTTFAAVPARRAVTAAKLLVLTPVMAAYGTVLSVVSFWLTQAVLSGRDAGLSFGYPGVWRALAASALLPPVCAVVGLGIGALVRHAATTVAATVAVLLLLPMLFSPDRPWTAFLHHALPVMAWGRLTDLTDYGPLYMGPPVDYPATVTGSWIALAAWPLSAALLALWIVDRCDV</sequence>
<proteinExistence type="predicted"/>
<gene>
    <name evidence="2" type="ORF">Cba03nite_56360</name>
</gene>
<evidence type="ECO:0000256" key="1">
    <source>
        <dbReference type="SAM" id="Phobius"/>
    </source>
</evidence>
<accession>A0A8J3JG62</accession>
<dbReference type="EMBL" id="BONF01000036">
    <property type="protein sequence ID" value="GIF84287.1"/>
    <property type="molecule type" value="Genomic_DNA"/>
</dbReference>
<protein>
    <recommendedName>
        <fullName evidence="4">ABC transporter permease</fullName>
    </recommendedName>
</protein>
<feature type="transmembrane region" description="Helical" evidence="1">
    <location>
        <begin position="78"/>
        <end position="100"/>
    </location>
</feature>
<feature type="transmembrane region" description="Helical" evidence="1">
    <location>
        <begin position="29"/>
        <end position="48"/>
    </location>
</feature>
<feature type="transmembrane region" description="Helical" evidence="1">
    <location>
        <begin position="162"/>
        <end position="182"/>
    </location>
</feature>